<dbReference type="GeneID" id="66054766"/>
<evidence type="ECO:0000313" key="4">
    <source>
        <dbReference type="Proteomes" id="UP000006906"/>
    </source>
</evidence>
<accession>A0A2K3DCW3</accession>
<dbReference type="Proteomes" id="UP000006906">
    <property type="component" value="Chromosome 9"/>
</dbReference>
<dbReference type="OrthoDB" id="543484at2759"/>
<evidence type="ECO:0000256" key="1">
    <source>
        <dbReference type="SAM" id="MobiDB-lite"/>
    </source>
</evidence>
<feature type="region of interest" description="Disordered" evidence="1">
    <location>
        <begin position="41"/>
        <end position="62"/>
    </location>
</feature>
<keyword evidence="4" id="KW-1185">Reference proteome</keyword>
<name>A0A2K3DCW3_CHLRE</name>
<dbReference type="InParanoid" id="A0A2K3DCW3"/>
<sequence>MLSCRRSAGRGHAATSAAPAWALLAMLLTSQALVLVAHANQNNNNNNQNNNNNDNRNNNNYANMNNFDHFGKPDNMVANYGNNNNNNNNNNWGGLPSHFSNDTTWAMYQLNPFQGPAHTGNPARDDAAEQAKLQAVQAALKGDPSVAAVVAPSLLLSSAILLTVSPSLATASTGVGIASALIGNIAAWTLWMNDAAIFFTTLGDNRRRNLLATDGTDGLDSGGANDTETQLFRSQLLDQMRSATTQMRDWGGRVGTLRKSLQQGPFQQYLSDQRGALKTARDAITAVQNTNLGKALGLQGVGLQGFNGNQWLTQLRDAAQSAGVGTGGALGGGGAAGANFMQRMAEMMGKAFQG</sequence>
<feature type="chain" id="PRO_5014418781" evidence="2">
    <location>
        <begin position="40"/>
        <end position="354"/>
    </location>
</feature>
<evidence type="ECO:0000256" key="2">
    <source>
        <dbReference type="SAM" id="SignalP"/>
    </source>
</evidence>
<dbReference type="Gramene" id="PNW78370">
    <property type="protein sequence ID" value="PNW78370"/>
    <property type="gene ID" value="CHLRE_09g399950v5"/>
</dbReference>
<evidence type="ECO:0000313" key="3">
    <source>
        <dbReference type="EMBL" id="PNW78370.1"/>
    </source>
</evidence>
<dbReference type="AlphaFoldDB" id="A0A2K3DCW3"/>
<gene>
    <name evidence="3" type="ORF">CHLRE_09g399950v5</name>
</gene>
<keyword evidence="2" id="KW-0732">Signal</keyword>
<dbReference type="EMBL" id="CM008970">
    <property type="protein sequence ID" value="PNW78370.1"/>
    <property type="molecule type" value="Genomic_DNA"/>
</dbReference>
<organism evidence="3 4">
    <name type="scientific">Chlamydomonas reinhardtii</name>
    <name type="common">Chlamydomonas smithii</name>
    <dbReference type="NCBI Taxonomy" id="3055"/>
    <lineage>
        <taxon>Eukaryota</taxon>
        <taxon>Viridiplantae</taxon>
        <taxon>Chlorophyta</taxon>
        <taxon>core chlorophytes</taxon>
        <taxon>Chlorophyceae</taxon>
        <taxon>CS clade</taxon>
        <taxon>Chlamydomonadales</taxon>
        <taxon>Chlamydomonadaceae</taxon>
        <taxon>Chlamydomonas</taxon>
    </lineage>
</organism>
<proteinExistence type="predicted"/>
<dbReference type="KEGG" id="cre:CHLRE_09g399950v5"/>
<protein>
    <submittedName>
        <fullName evidence="3">Uncharacterized protein</fullName>
    </submittedName>
</protein>
<reference evidence="3 4" key="1">
    <citation type="journal article" date="2007" name="Science">
        <title>The Chlamydomonas genome reveals the evolution of key animal and plant functions.</title>
        <authorList>
            <person name="Merchant S.S."/>
            <person name="Prochnik S.E."/>
            <person name="Vallon O."/>
            <person name="Harris E.H."/>
            <person name="Karpowicz S.J."/>
            <person name="Witman G.B."/>
            <person name="Terry A."/>
            <person name="Salamov A."/>
            <person name="Fritz-Laylin L.K."/>
            <person name="Marechal-Drouard L."/>
            <person name="Marshall W.F."/>
            <person name="Qu L.H."/>
            <person name="Nelson D.R."/>
            <person name="Sanderfoot A.A."/>
            <person name="Spalding M.H."/>
            <person name="Kapitonov V.V."/>
            <person name="Ren Q."/>
            <person name="Ferris P."/>
            <person name="Lindquist E."/>
            <person name="Shapiro H."/>
            <person name="Lucas S.M."/>
            <person name="Grimwood J."/>
            <person name="Schmutz J."/>
            <person name="Cardol P."/>
            <person name="Cerutti H."/>
            <person name="Chanfreau G."/>
            <person name="Chen C.L."/>
            <person name="Cognat V."/>
            <person name="Croft M.T."/>
            <person name="Dent R."/>
            <person name="Dutcher S."/>
            <person name="Fernandez E."/>
            <person name="Fukuzawa H."/>
            <person name="Gonzalez-Ballester D."/>
            <person name="Gonzalez-Halphen D."/>
            <person name="Hallmann A."/>
            <person name="Hanikenne M."/>
            <person name="Hippler M."/>
            <person name="Inwood W."/>
            <person name="Jabbari K."/>
            <person name="Kalanon M."/>
            <person name="Kuras R."/>
            <person name="Lefebvre P.A."/>
            <person name="Lemaire S.D."/>
            <person name="Lobanov A.V."/>
            <person name="Lohr M."/>
            <person name="Manuell A."/>
            <person name="Meier I."/>
            <person name="Mets L."/>
            <person name="Mittag M."/>
            <person name="Mittelmeier T."/>
            <person name="Moroney J.V."/>
            <person name="Moseley J."/>
            <person name="Napoli C."/>
            <person name="Nedelcu A.M."/>
            <person name="Niyogi K."/>
            <person name="Novoselov S.V."/>
            <person name="Paulsen I.T."/>
            <person name="Pazour G."/>
            <person name="Purton S."/>
            <person name="Ral J.P."/>
            <person name="Riano-Pachon D.M."/>
            <person name="Riekhof W."/>
            <person name="Rymarquis L."/>
            <person name="Schroda M."/>
            <person name="Stern D."/>
            <person name="Umen J."/>
            <person name="Willows R."/>
            <person name="Wilson N."/>
            <person name="Zimmer S.L."/>
            <person name="Allmer J."/>
            <person name="Balk J."/>
            <person name="Bisova K."/>
            <person name="Chen C.J."/>
            <person name="Elias M."/>
            <person name="Gendler K."/>
            <person name="Hauser C."/>
            <person name="Lamb M.R."/>
            <person name="Ledford H."/>
            <person name="Long J.C."/>
            <person name="Minagawa J."/>
            <person name="Page M.D."/>
            <person name="Pan J."/>
            <person name="Pootakham W."/>
            <person name="Roje S."/>
            <person name="Rose A."/>
            <person name="Stahlberg E."/>
            <person name="Terauchi A.M."/>
            <person name="Yang P."/>
            <person name="Ball S."/>
            <person name="Bowler C."/>
            <person name="Dieckmann C.L."/>
            <person name="Gladyshev V.N."/>
            <person name="Green P."/>
            <person name="Jorgensen R."/>
            <person name="Mayfield S."/>
            <person name="Mueller-Roeber B."/>
            <person name="Rajamani S."/>
            <person name="Sayre R.T."/>
            <person name="Brokstein P."/>
            <person name="Dubchak I."/>
            <person name="Goodstein D."/>
            <person name="Hornick L."/>
            <person name="Huang Y.W."/>
            <person name="Jhaveri J."/>
            <person name="Luo Y."/>
            <person name="Martinez D."/>
            <person name="Ngau W.C."/>
            <person name="Otillar B."/>
            <person name="Poliakov A."/>
            <person name="Porter A."/>
            <person name="Szajkowski L."/>
            <person name="Werner G."/>
            <person name="Zhou K."/>
            <person name="Grigoriev I.V."/>
            <person name="Rokhsar D.S."/>
            <person name="Grossman A.R."/>
        </authorList>
    </citation>
    <scope>NUCLEOTIDE SEQUENCE [LARGE SCALE GENOMIC DNA]</scope>
    <source>
        <strain evidence="4">CC-503</strain>
    </source>
</reference>
<feature type="signal peptide" evidence="2">
    <location>
        <begin position="1"/>
        <end position="39"/>
    </location>
</feature>
<dbReference type="RefSeq" id="XP_042920818.1">
    <property type="nucleotide sequence ID" value="XM_043065964.1"/>
</dbReference>